<dbReference type="SMART" id="SM00320">
    <property type="entry name" value="WD40"/>
    <property type="match status" value="4"/>
</dbReference>
<reference evidence="3 4" key="1">
    <citation type="submission" date="2020-09" db="EMBL/GenBank/DDBJ databases">
        <title>novel species in genus Nocardioides.</title>
        <authorList>
            <person name="Zhang G."/>
        </authorList>
    </citation>
    <scope>NUCLEOTIDE SEQUENCE [LARGE SCALE GENOMIC DNA]</scope>
    <source>
        <strain evidence="3 4">KCTC 39551</strain>
    </source>
</reference>
<keyword evidence="4" id="KW-1185">Reference proteome</keyword>
<gene>
    <name evidence="3" type="ORF">IEZ26_04755</name>
</gene>
<dbReference type="PANTHER" id="PTHR19879:SF9">
    <property type="entry name" value="TRANSCRIPTION INITIATION FACTOR TFIID SUBUNIT 5"/>
    <property type="match status" value="1"/>
</dbReference>
<feature type="signal peptide" evidence="2">
    <location>
        <begin position="1"/>
        <end position="19"/>
    </location>
</feature>
<keyword evidence="2" id="KW-0732">Signal</keyword>
<dbReference type="Proteomes" id="UP000618818">
    <property type="component" value="Unassembled WGS sequence"/>
</dbReference>
<dbReference type="Pfam" id="PF00400">
    <property type="entry name" value="WD40"/>
    <property type="match status" value="1"/>
</dbReference>
<dbReference type="SUPFAM" id="SSF82171">
    <property type="entry name" value="DPP6 N-terminal domain-like"/>
    <property type="match status" value="1"/>
</dbReference>
<dbReference type="InterPro" id="IPR015943">
    <property type="entry name" value="WD40/YVTN_repeat-like_dom_sf"/>
</dbReference>
<proteinExistence type="predicted"/>
<dbReference type="RefSeq" id="WP_191193750.1">
    <property type="nucleotide sequence ID" value="NZ_JACXYZ010000001.1"/>
</dbReference>
<evidence type="ECO:0000313" key="4">
    <source>
        <dbReference type="Proteomes" id="UP000618818"/>
    </source>
</evidence>
<dbReference type="PANTHER" id="PTHR19879">
    <property type="entry name" value="TRANSCRIPTION INITIATION FACTOR TFIID"/>
    <property type="match status" value="1"/>
</dbReference>
<dbReference type="Gene3D" id="2.130.10.10">
    <property type="entry name" value="YVTN repeat-like/Quinoprotein amine dehydrogenase"/>
    <property type="match status" value="2"/>
</dbReference>
<protein>
    <recommendedName>
        <fullName evidence="5">WD40 repeat domain-containing protein</fullName>
    </recommendedName>
</protein>
<evidence type="ECO:0000256" key="1">
    <source>
        <dbReference type="PROSITE-ProRule" id="PRU00221"/>
    </source>
</evidence>
<accession>A0ABR8N714</accession>
<dbReference type="PROSITE" id="PS50082">
    <property type="entry name" value="WD_REPEATS_2"/>
    <property type="match status" value="1"/>
</dbReference>
<sequence length="345" mass="34801">MRRARSLSVGLAVASLALAGCSDDSGGAVTDGGDTGAGDVVEVPGVPFTGDSAALSPDGSRIAVPCDGELCLWSTAEGTLDDRWDGGGVVAWGAGGLVATDRVDGGTVSVVLLDDATGDEAGTVEAYDAEVVQDGPGAGMRDLEFSPDGETLAGAGADGVVRLWSVDDPTEVTELDPEGEAPVAVAFSSDGSSVAVASSDAPVTVFDTGSGDALGQLDAPPQGHVAWGPDDATLATSSFALDEQAALTVWDGETYEEQASSPVAGDHLAWLGSDTVVASVKDDPDVRVWDWRTDGVRSLAGATDTPRAVLVAPDGSRVYALSPRDGVLAWPARGGEATVFVKPEE</sequence>
<keyword evidence="1" id="KW-0853">WD repeat</keyword>
<dbReference type="EMBL" id="JACXYZ010000001">
    <property type="protein sequence ID" value="MBD3923923.1"/>
    <property type="molecule type" value="Genomic_DNA"/>
</dbReference>
<dbReference type="InterPro" id="IPR001680">
    <property type="entry name" value="WD40_rpt"/>
</dbReference>
<evidence type="ECO:0008006" key="5">
    <source>
        <dbReference type="Google" id="ProtNLM"/>
    </source>
</evidence>
<evidence type="ECO:0000313" key="3">
    <source>
        <dbReference type="EMBL" id="MBD3923923.1"/>
    </source>
</evidence>
<evidence type="ECO:0000256" key="2">
    <source>
        <dbReference type="SAM" id="SignalP"/>
    </source>
</evidence>
<dbReference type="PROSITE" id="PS51257">
    <property type="entry name" value="PROKAR_LIPOPROTEIN"/>
    <property type="match status" value="1"/>
</dbReference>
<organism evidence="3 4">
    <name type="scientific">Nocardioides cavernae</name>
    <dbReference type="NCBI Taxonomy" id="1921566"/>
    <lineage>
        <taxon>Bacteria</taxon>
        <taxon>Bacillati</taxon>
        <taxon>Actinomycetota</taxon>
        <taxon>Actinomycetes</taxon>
        <taxon>Propionibacteriales</taxon>
        <taxon>Nocardioidaceae</taxon>
        <taxon>Nocardioides</taxon>
    </lineage>
</organism>
<comment type="caution">
    <text evidence="3">The sequence shown here is derived from an EMBL/GenBank/DDBJ whole genome shotgun (WGS) entry which is preliminary data.</text>
</comment>
<name>A0ABR8N714_9ACTN</name>
<feature type="repeat" description="WD" evidence="1">
    <location>
        <begin position="133"/>
        <end position="174"/>
    </location>
</feature>
<feature type="chain" id="PRO_5046029722" description="WD40 repeat domain-containing protein" evidence="2">
    <location>
        <begin position="20"/>
        <end position="345"/>
    </location>
</feature>
<dbReference type="PROSITE" id="PS50294">
    <property type="entry name" value="WD_REPEATS_REGION"/>
    <property type="match status" value="1"/>
</dbReference>